<reference evidence="1 2" key="1">
    <citation type="journal article" date="2015" name="Genome Announc.">
        <title>Whole-Genome Sequence of Leptospira interrogans Serovar Hardjo Subtype Hardjoprajitno Strain Norma, Isolated from Cattle in a Leptospirosis Outbreak in Brazil.</title>
        <authorList>
            <person name="Cosate M.R."/>
            <person name="Soares S.C."/>
            <person name="Mendes T.A."/>
            <person name="Raittz R.T."/>
            <person name="Moreira E.C."/>
            <person name="Leite R."/>
            <person name="Fernandes G.R."/>
            <person name="Haddad J.P."/>
            <person name="Ortega J.M."/>
        </authorList>
    </citation>
    <scope>NUCLEOTIDE SEQUENCE [LARGE SCALE GENOMIC DNA]</scope>
    <source>
        <strain evidence="1 2">Norma</strain>
    </source>
</reference>
<proteinExistence type="predicted"/>
<dbReference type="AntiFam" id="ANF00051">
    <property type="entry name" value="Translation of DNA tandem repeat"/>
</dbReference>
<protein>
    <submittedName>
        <fullName evidence="1">Uncharacterized protein</fullName>
    </submittedName>
</protein>
<gene>
    <name evidence="1" type="ORF">G436_1100</name>
</gene>
<dbReference type="Proteomes" id="UP000056502">
    <property type="component" value="Chromosome I"/>
</dbReference>
<dbReference type="EMBL" id="CP012603">
    <property type="protein sequence ID" value="ALE38308.1"/>
    <property type="molecule type" value="Genomic_DNA"/>
</dbReference>
<accession>A0A0M4MS79</accession>
<sequence>MWELQQTTNLRTNSKVVGTHTFRKVLLVFYAKLTLYC</sequence>
<evidence type="ECO:0000313" key="2">
    <source>
        <dbReference type="Proteomes" id="UP000056502"/>
    </source>
</evidence>
<organism evidence="1">
    <name type="scientific">Leptospira interrogans serovar Hardjo str. Norma</name>
    <dbReference type="NCBI Taxonomy" id="1279460"/>
    <lineage>
        <taxon>Bacteria</taxon>
        <taxon>Pseudomonadati</taxon>
        <taxon>Spirochaetota</taxon>
        <taxon>Spirochaetia</taxon>
        <taxon>Leptospirales</taxon>
        <taxon>Leptospiraceae</taxon>
        <taxon>Leptospira</taxon>
    </lineage>
</organism>
<name>A0A0M4MS79_LEPIR</name>
<dbReference type="AlphaFoldDB" id="A0A0M4MS79"/>
<evidence type="ECO:0000313" key="1">
    <source>
        <dbReference type="EMBL" id="ALE38308.1"/>
    </source>
</evidence>
<dbReference type="PATRIC" id="fig|1279460.3.peg.1105"/>